<evidence type="ECO:0000313" key="1">
    <source>
        <dbReference type="EMBL" id="CCE74118.1"/>
    </source>
</evidence>
<reference evidence="2" key="2">
    <citation type="submission" date="2013-04" db="EMBL/GenBank/DDBJ databases">
        <title>The genome sequence of the maize-pathogen Clavibacter michiganensis subsp. nebraskensis.</title>
        <authorList>
            <person name="Gartemann K.H."/>
            <person name="Blom J."/>
            <person name="Dreiseikelmann B."/>
            <person name="Fluegel M."/>
            <person name="Jaenicke S."/>
            <person name="Linke B."/>
            <person name="Sczcepanowski R."/>
            <person name="Wittmann J."/>
            <person name="Goesmann A."/>
            <person name="Puehler A."/>
            <person name="Eichenlaub R."/>
            <person name="Rueckert C."/>
        </authorList>
    </citation>
    <scope>NUCLEOTIDE SEQUENCE [LARGE SCALE GENOMIC DNA]</scope>
    <source>
        <strain evidence="2">NCPPB 2581</strain>
    </source>
</reference>
<dbReference type="Proteomes" id="UP000012170">
    <property type="component" value="Chromosome"/>
</dbReference>
<dbReference type="KEGG" id="cmc:CMN_00138"/>
<sequence>MPEDETPETPTLYDQLFEAAPYYAHRHVVSDPRSAQFERLTEALDVALPGKEVKYATHSFPDAGEPLPDLSGTAFVVTETVIASIEAGQHLEVHVAPLSAIRTITLSSAPGSSFTTNDEWNGRSVTIAVDGMPHPIRFPAGPTSADNAARFAKLYPVLITALGAA</sequence>
<organism evidence="1 2">
    <name type="scientific">Clavibacter nebraskensis NCPPB 2581</name>
    <dbReference type="NCBI Taxonomy" id="1097677"/>
    <lineage>
        <taxon>Bacteria</taxon>
        <taxon>Bacillati</taxon>
        <taxon>Actinomycetota</taxon>
        <taxon>Actinomycetes</taxon>
        <taxon>Micrococcales</taxon>
        <taxon>Microbacteriaceae</taxon>
        <taxon>Clavibacter</taxon>
    </lineage>
</organism>
<dbReference type="EMBL" id="HE614873">
    <property type="protein sequence ID" value="CCE74118.1"/>
    <property type="molecule type" value="Genomic_DNA"/>
</dbReference>
<evidence type="ECO:0000313" key="2">
    <source>
        <dbReference type="Proteomes" id="UP000012170"/>
    </source>
</evidence>
<accession>A0AAI8ZF50</accession>
<dbReference type="AlphaFoldDB" id="A0AAI8ZF50"/>
<proteinExistence type="predicted"/>
<protein>
    <submittedName>
        <fullName evidence="1">Uncharacterized protein</fullName>
    </submittedName>
</protein>
<reference evidence="1 2" key="1">
    <citation type="submission" date="2011-11" db="EMBL/GenBank/DDBJ databases">
        <authorList>
            <person name="Gartemann K."/>
        </authorList>
    </citation>
    <scope>NUCLEOTIDE SEQUENCE [LARGE SCALE GENOMIC DNA]</scope>
    <source>
        <strain evidence="2">NCPPB 2581</strain>
    </source>
</reference>
<gene>
    <name evidence="1" type="ORF">CMN_00138</name>
</gene>
<name>A0AAI8ZF50_9MICO</name>